<keyword evidence="2" id="KW-1185">Reference proteome</keyword>
<dbReference type="EMBL" id="LXQA010013367">
    <property type="protein sequence ID" value="MCH88030.1"/>
    <property type="molecule type" value="Genomic_DNA"/>
</dbReference>
<name>A0A392MKL7_9FABA</name>
<evidence type="ECO:0000313" key="1">
    <source>
        <dbReference type="EMBL" id="MCH88030.1"/>
    </source>
</evidence>
<proteinExistence type="predicted"/>
<evidence type="ECO:0000313" key="2">
    <source>
        <dbReference type="Proteomes" id="UP000265520"/>
    </source>
</evidence>
<gene>
    <name evidence="1" type="ORF">A2U01_0008911</name>
</gene>
<dbReference type="Proteomes" id="UP000265520">
    <property type="component" value="Unassembled WGS sequence"/>
</dbReference>
<organism evidence="1 2">
    <name type="scientific">Trifolium medium</name>
    <dbReference type="NCBI Taxonomy" id="97028"/>
    <lineage>
        <taxon>Eukaryota</taxon>
        <taxon>Viridiplantae</taxon>
        <taxon>Streptophyta</taxon>
        <taxon>Embryophyta</taxon>
        <taxon>Tracheophyta</taxon>
        <taxon>Spermatophyta</taxon>
        <taxon>Magnoliopsida</taxon>
        <taxon>eudicotyledons</taxon>
        <taxon>Gunneridae</taxon>
        <taxon>Pentapetalae</taxon>
        <taxon>rosids</taxon>
        <taxon>fabids</taxon>
        <taxon>Fabales</taxon>
        <taxon>Fabaceae</taxon>
        <taxon>Papilionoideae</taxon>
        <taxon>50 kb inversion clade</taxon>
        <taxon>NPAAA clade</taxon>
        <taxon>Hologalegina</taxon>
        <taxon>IRL clade</taxon>
        <taxon>Trifolieae</taxon>
        <taxon>Trifolium</taxon>
    </lineage>
</organism>
<protein>
    <submittedName>
        <fullName evidence="1">Uncharacterized protein</fullName>
    </submittedName>
</protein>
<sequence length="89" mass="9997">MEVTHRGDEDYNHLVELLTRVLNNLKLKDHDVSVGENVECEPIDEVIYDPPIIRREGCGQVRAVEQGKLGVDGEFDMSIPSTNFSLGED</sequence>
<accession>A0A392MKL7</accession>
<reference evidence="1 2" key="1">
    <citation type="journal article" date="2018" name="Front. Plant Sci.">
        <title>Red Clover (Trifolium pratense) and Zigzag Clover (T. medium) - A Picture of Genomic Similarities and Differences.</title>
        <authorList>
            <person name="Dluhosova J."/>
            <person name="Istvanek J."/>
            <person name="Nedelnik J."/>
            <person name="Repkova J."/>
        </authorList>
    </citation>
    <scope>NUCLEOTIDE SEQUENCE [LARGE SCALE GENOMIC DNA]</scope>
    <source>
        <strain evidence="2">cv. 10/8</strain>
        <tissue evidence="1">Leaf</tissue>
    </source>
</reference>
<comment type="caution">
    <text evidence="1">The sequence shown here is derived from an EMBL/GenBank/DDBJ whole genome shotgun (WGS) entry which is preliminary data.</text>
</comment>
<dbReference type="AlphaFoldDB" id="A0A392MKL7"/>